<feature type="region of interest" description="Disordered" evidence="2">
    <location>
        <begin position="244"/>
        <end position="272"/>
    </location>
</feature>
<feature type="compositionally biased region" description="Basic and acidic residues" evidence="2">
    <location>
        <begin position="244"/>
        <end position="253"/>
    </location>
</feature>
<evidence type="ECO:0000256" key="1">
    <source>
        <dbReference type="SAM" id="Coils"/>
    </source>
</evidence>
<dbReference type="AlphaFoldDB" id="A2EDV2"/>
<reference evidence="3" key="2">
    <citation type="journal article" date="2007" name="Science">
        <title>Draft genome sequence of the sexually transmitted pathogen Trichomonas vaginalis.</title>
        <authorList>
            <person name="Carlton J.M."/>
            <person name="Hirt R.P."/>
            <person name="Silva J.C."/>
            <person name="Delcher A.L."/>
            <person name="Schatz M."/>
            <person name="Zhao Q."/>
            <person name="Wortman J.R."/>
            <person name="Bidwell S.L."/>
            <person name="Alsmark U.C.M."/>
            <person name="Besteiro S."/>
            <person name="Sicheritz-Ponten T."/>
            <person name="Noel C.J."/>
            <person name="Dacks J.B."/>
            <person name="Foster P.G."/>
            <person name="Simillion C."/>
            <person name="Van de Peer Y."/>
            <person name="Miranda-Saavedra D."/>
            <person name="Barton G.J."/>
            <person name="Westrop G.D."/>
            <person name="Mueller S."/>
            <person name="Dessi D."/>
            <person name="Fiori P.L."/>
            <person name="Ren Q."/>
            <person name="Paulsen I."/>
            <person name="Zhang H."/>
            <person name="Bastida-Corcuera F.D."/>
            <person name="Simoes-Barbosa A."/>
            <person name="Brown M.T."/>
            <person name="Hayes R.D."/>
            <person name="Mukherjee M."/>
            <person name="Okumura C.Y."/>
            <person name="Schneider R."/>
            <person name="Smith A.J."/>
            <person name="Vanacova S."/>
            <person name="Villalvazo M."/>
            <person name="Haas B.J."/>
            <person name="Pertea M."/>
            <person name="Feldblyum T.V."/>
            <person name="Utterback T.R."/>
            <person name="Shu C.L."/>
            <person name="Osoegawa K."/>
            <person name="de Jong P.J."/>
            <person name="Hrdy I."/>
            <person name="Horvathova L."/>
            <person name="Zubacova Z."/>
            <person name="Dolezal P."/>
            <person name="Malik S.B."/>
            <person name="Logsdon J.M. Jr."/>
            <person name="Henze K."/>
            <person name="Gupta A."/>
            <person name="Wang C.C."/>
            <person name="Dunne R.L."/>
            <person name="Upcroft J.A."/>
            <person name="Upcroft P."/>
            <person name="White O."/>
            <person name="Salzberg S.L."/>
            <person name="Tang P."/>
            <person name="Chiu C.-H."/>
            <person name="Lee Y.-S."/>
            <person name="Embley T.M."/>
            <person name="Coombs G.H."/>
            <person name="Mottram J.C."/>
            <person name="Tachezy J."/>
            <person name="Fraser-Liggett C.M."/>
            <person name="Johnson P.J."/>
        </authorList>
    </citation>
    <scope>NUCLEOTIDE SEQUENCE [LARGE SCALE GENOMIC DNA]</scope>
    <source>
        <strain evidence="3">G3</strain>
    </source>
</reference>
<name>A2EDV2_TRIV3</name>
<dbReference type="Pfam" id="PF00612">
    <property type="entry name" value="IQ"/>
    <property type="match status" value="1"/>
</dbReference>
<evidence type="ECO:0000256" key="2">
    <source>
        <dbReference type="SAM" id="MobiDB-lite"/>
    </source>
</evidence>
<reference evidence="3" key="1">
    <citation type="submission" date="2006-10" db="EMBL/GenBank/DDBJ databases">
        <authorList>
            <person name="Amadeo P."/>
            <person name="Zhao Q."/>
            <person name="Wortman J."/>
            <person name="Fraser-Liggett C."/>
            <person name="Carlton J."/>
        </authorList>
    </citation>
    <scope>NUCLEOTIDE SEQUENCE</scope>
    <source>
        <strain evidence="3">G3</strain>
    </source>
</reference>
<dbReference type="VEuPathDB" id="TrichDB:TVAG_363830"/>
<keyword evidence="1" id="KW-0175">Coiled coil</keyword>
<feature type="coiled-coil region" evidence="1">
    <location>
        <begin position="34"/>
        <end position="68"/>
    </location>
</feature>
<dbReference type="InParanoid" id="A2EDV2"/>
<organism evidence="3 4">
    <name type="scientific">Trichomonas vaginalis (strain ATCC PRA-98 / G3)</name>
    <dbReference type="NCBI Taxonomy" id="412133"/>
    <lineage>
        <taxon>Eukaryota</taxon>
        <taxon>Metamonada</taxon>
        <taxon>Parabasalia</taxon>
        <taxon>Trichomonadida</taxon>
        <taxon>Trichomonadidae</taxon>
        <taxon>Trichomonas</taxon>
    </lineage>
</organism>
<dbReference type="OrthoDB" id="10683878at2759"/>
<accession>A2EDV2</accession>
<evidence type="ECO:0000313" key="3">
    <source>
        <dbReference type="EMBL" id="EAY09168.1"/>
    </source>
</evidence>
<dbReference type="EMBL" id="DS113363">
    <property type="protein sequence ID" value="EAY09168.1"/>
    <property type="molecule type" value="Genomic_DNA"/>
</dbReference>
<dbReference type="RefSeq" id="XP_001321391.1">
    <property type="nucleotide sequence ID" value="XM_001321356.1"/>
</dbReference>
<evidence type="ECO:0000313" key="4">
    <source>
        <dbReference type="Proteomes" id="UP000001542"/>
    </source>
</evidence>
<dbReference type="KEGG" id="tva:4767084"/>
<sequence length="272" mass="31700">MNTKLLKGTARVITPKSQAVNGLHKKPKTRASTTMTSKDKIAEMEDQIKRLEAKLAKTKREYTLLTGAMTSSSQRRDLFSDFQSTLDQFSYKLQERSNRLKMYEENVNTFRQEDHEEKDLLNLRGIQFSNKENQQTELIRENTKLVSQALAQERILLILKMRLRLCHDHRDFDELRSVLNKLMGGGKDLDEDQIIVKKYKSIINTIKQHKHEEKRRIQELQQPYNVEKEAAIIIQKTFRGKLERQRLQREKAEQAASAKENSSKPSTAGTNK</sequence>
<dbReference type="Proteomes" id="UP000001542">
    <property type="component" value="Unassembled WGS sequence"/>
</dbReference>
<proteinExistence type="predicted"/>
<keyword evidence="4" id="KW-1185">Reference proteome</keyword>
<dbReference type="SMR" id="A2EDV2"/>
<protein>
    <submittedName>
        <fullName evidence="3">IQ calmodulin-binding motif family protein</fullName>
    </submittedName>
</protein>
<feature type="compositionally biased region" description="Polar residues" evidence="2">
    <location>
        <begin position="259"/>
        <end position="272"/>
    </location>
</feature>
<dbReference type="Gene3D" id="1.20.5.190">
    <property type="match status" value="1"/>
</dbReference>
<dbReference type="PROSITE" id="PS50096">
    <property type="entry name" value="IQ"/>
    <property type="match status" value="1"/>
</dbReference>
<dbReference type="VEuPathDB" id="TrichDB:TVAGG3_0948500"/>
<dbReference type="InterPro" id="IPR000048">
    <property type="entry name" value="IQ_motif_EF-hand-BS"/>
</dbReference>
<gene>
    <name evidence="3" type="ORF">TVAG_363830</name>
</gene>